<reference evidence="6 7" key="1">
    <citation type="submission" date="2016-01" db="EMBL/GenBank/DDBJ databases">
        <title>The new phylogeny of the genus Mycobacterium.</title>
        <authorList>
            <person name="Tarcisio F."/>
            <person name="Conor M."/>
            <person name="Antonella G."/>
            <person name="Elisabetta G."/>
            <person name="Giulia F.S."/>
            <person name="Sara T."/>
            <person name="Anna F."/>
            <person name="Clotilde B."/>
            <person name="Roberto B."/>
            <person name="Veronica D.S."/>
            <person name="Fabio R."/>
            <person name="Monica P."/>
            <person name="Olivier J."/>
            <person name="Enrico T."/>
            <person name="Nicola S."/>
        </authorList>
    </citation>
    <scope>NUCLEOTIDE SEQUENCE [LARGE SCALE GENOMIC DNA]</scope>
    <source>
        <strain evidence="6 7">DSM 44153</strain>
    </source>
</reference>
<dbReference type="InterPro" id="IPR012312">
    <property type="entry name" value="Hemerythrin-like"/>
</dbReference>
<proteinExistence type="predicted"/>
<evidence type="ECO:0000256" key="4">
    <source>
        <dbReference type="ARBA" id="ARBA00023004"/>
    </source>
</evidence>
<evidence type="ECO:0000313" key="6">
    <source>
        <dbReference type="EMBL" id="ORX05703.1"/>
    </source>
</evidence>
<keyword evidence="7" id="KW-1185">Reference proteome</keyword>
<feature type="domain" description="Hemerythrin-like" evidence="5">
    <location>
        <begin position="79"/>
        <end position="222"/>
    </location>
</feature>
<evidence type="ECO:0000259" key="5">
    <source>
        <dbReference type="Pfam" id="PF01814"/>
    </source>
</evidence>
<organism evidence="6 7">
    <name type="scientific">Mycolicibacillus trivialis</name>
    <dbReference type="NCBI Taxonomy" id="1798"/>
    <lineage>
        <taxon>Bacteria</taxon>
        <taxon>Bacillati</taxon>
        <taxon>Actinomycetota</taxon>
        <taxon>Actinomycetes</taxon>
        <taxon>Mycobacteriales</taxon>
        <taxon>Mycobacteriaceae</taxon>
        <taxon>Mycolicibacillus</taxon>
    </lineage>
</organism>
<evidence type="ECO:0000256" key="1">
    <source>
        <dbReference type="ARBA" id="ARBA00004496"/>
    </source>
</evidence>
<evidence type="ECO:0000256" key="2">
    <source>
        <dbReference type="ARBA" id="ARBA00022490"/>
    </source>
</evidence>
<dbReference type="Pfam" id="PF01814">
    <property type="entry name" value="Hemerythrin"/>
    <property type="match status" value="1"/>
</dbReference>
<dbReference type="STRING" id="1798.AWC30_07640"/>
<name>A0A1X2EL07_9MYCO</name>
<dbReference type="NCBIfam" id="TIGR03652">
    <property type="entry name" value="FeS_repair_RIC"/>
    <property type="match status" value="1"/>
</dbReference>
<gene>
    <name evidence="6" type="ORF">AWC30_07640</name>
</gene>
<dbReference type="Pfam" id="PF04405">
    <property type="entry name" value="ScdA_N"/>
    <property type="match status" value="1"/>
</dbReference>
<accession>A0A1X2EL07</accession>
<dbReference type="EMBL" id="LQPZ01000017">
    <property type="protein sequence ID" value="ORX05703.1"/>
    <property type="molecule type" value="Genomic_DNA"/>
</dbReference>
<protein>
    <submittedName>
        <fullName evidence="6">Iron-sulfur cluster repair di-iron protein</fullName>
    </submittedName>
</protein>
<dbReference type="OrthoDB" id="9797132at2"/>
<dbReference type="InterPro" id="IPR019903">
    <property type="entry name" value="RIC_family"/>
</dbReference>
<dbReference type="RefSeq" id="WP_085109549.1">
    <property type="nucleotide sequence ID" value="NZ_JACKSN010000193.1"/>
</dbReference>
<dbReference type="GO" id="GO:0046872">
    <property type="term" value="F:metal ion binding"/>
    <property type="evidence" value="ECO:0007669"/>
    <property type="project" value="UniProtKB-KW"/>
</dbReference>
<dbReference type="PANTHER" id="PTHR36438">
    <property type="entry name" value="IRON-SULFUR CLUSTER REPAIR PROTEIN YTFE"/>
    <property type="match status" value="1"/>
</dbReference>
<comment type="subcellular location">
    <subcellularLocation>
        <location evidence="1">Cytoplasm</location>
    </subcellularLocation>
</comment>
<evidence type="ECO:0000256" key="3">
    <source>
        <dbReference type="ARBA" id="ARBA00022723"/>
    </source>
</evidence>
<comment type="caution">
    <text evidence="6">The sequence shown here is derived from an EMBL/GenBank/DDBJ whole genome shotgun (WGS) entry which is preliminary data.</text>
</comment>
<dbReference type="Proteomes" id="UP000193090">
    <property type="component" value="Unassembled WGS sequence"/>
</dbReference>
<keyword evidence="4" id="KW-0408">Iron</keyword>
<dbReference type="AlphaFoldDB" id="A0A1X2EL07"/>
<dbReference type="GO" id="GO:0005737">
    <property type="term" value="C:cytoplasm"/>
    <property type="evidence" value="ECO:0007669"/>
    <property type="project" value="UniProtKB-SubCell"/>
</dbReference>
<sequence length="227" mass="25192">MTTYTPDTILGDIVTADPSRTRILDRFGIDYCCHGQRPVREACEEAQIPVDEVLAALASEAPGRQEAWADLDDAALVEHIVGTHHQFLWEEFPRVGALVDKVARVHGPNHSELIQVREVFGKLRGGIEPHLREEETDLFPKITARAGEDGPLSEELRSLLKENMVEHDNAGGLLAELRRLTADYTVPADACGSYMAMLTGLEEIETDLHMHVHKENNVLYPRVLAAG</sequence>
<keyword evidence="2" id="KW-0963">Cytoplasm</keyword>
<evidence type="ECO:0000313" key="7">
    <source>
        <dbReference type="Proteomes" id="UP000193090"/>
    </source>
</evidence>
<dbReference type="Gene3D" id="1.20.120.520">
    <property type="entry name" value="nmb1532 protein domain like"/>
    <property type="match status" value="1"/>
</dbReference>
<keyword evidence="3" id="KW-0479">Metal-binding</keyword>
<dbReference type="PANTHER" id="PTHR36438:SF1">
    <property type="entry name" value="IRON-SULFUR CLUSTER REPAIR PROTEIN YTFE"/>
    <property type="match status" value="1"/>
</dbReference>